<reference evidence="2" key="1">
    <citation type="submission" date="2022-11" db="UniProtKB">
        <authorList>
            <consortium name="WormBaseParasite"/>
        </authorList>
    </citation>
    <scope>IDENTIFICATION</scope>
</reference>
<evidence type="ECO:0000313" key="2">
    <source>
        <dbReference type="WBParaSite" id="scaffold34813_cov222.g21791"/>
    </source>
</evidence>
<name>A0A915M914_MELJA</name>
<sequence length="67" mass="7097">MFGVWDSCGCESGIVLRDSAERDDASRNVDLLEAALGGGELVLDFDGKKQMGTTFGDETAGTTPVQR</sequence>
<protein>
    <submittedName>
        <fullName evidence="2">Uncharacterized protein</fullName>
    </submittedName>
</protein>
<accession>A0A915M914</accession>
<organism evidence="1 2">
    <name type="scientific">Meloidogyne javanica</name>
    <name type="common">Root-knot nematode worm</name>
    <dbReference type="NCBI Taxonomy" id="6303"/>
    <lineage>
        <taxon>Eukaryota</taxon>
        <taxon>Metazoa</taxon>
        <taxon>Ecdysozoa</taxon>
        <taxon>Nematoda</taxon>
        <taxon>Chromadorea</taxon>
        <taxon>Rhabditida</taxon>
        <taxon>Tylenchina</taxon>
        <taxon>Tylenchomorpha</taxon>
        <taxon>Tylenchoidea</taxon>
        <taxon>Meloidogynidae</taxon>
        <taxon>Meloidogyninae</taxon>
        <taxon>Meloidogyne</taxon>
        <taxon>Meloidogyne incognita group</taxon>
    </lineage>
</organism>
<dbReference type="WBParaSite" id="scaffold34813_cov222.g21791">
    <property type="protein sequence ID" value="scaffold34813_cov222.g21791"/>
    <property type="gene ID" value="scaffold34813_cov222.g21791"/>
</dbReference>
<dbReference type="AlphaFoldDB" id="A0A915M914"/>
<keyword evidence="1" id="KW-1185">Reference proteome</keyword>
<proteinExistence type="predicted"/>
<evidence type="ECO:0000313" key="1">
    <source>
        <dbReference type="Proteomes" id="UP000887561"/>
    </source>
</evidence>
<dbReference type="Proteomes" id="UP000887561">
    <property type="component" value="Unplaced"/>
</dbReference>